<sequence>MNVGKNIRSYRQNLNMSQEDLADKIYVSRQTISNWETEKSYPDVQSLIMLSQCFKISLDQLIEGDLEKMKKIVKQQDVNDMDYYTKRMSWTMLALILIVFPAFYYLGWWGVLVYIPLAILGLYYALQVEKIKDNYDLKTYRQLLAFSQGRTLDDLEVKIETAKYPYQKPLIVFGFTLIFAVLATMVALIYVRFLP</sequence>
<dbReference type="SMART" id="SM00530">
    <property type="entry name" value="HTH_XRE"/>
    <property type="match status" value="1"/>
</dbReference>
<dbReference type="PANTHER" id="PTHR46558">
    <property type="entry name" value="TRACRIPTIONAL REGULATORY PROTEIN-RELATED-RELATED"/>
    <property type="match status" value="1"/>
</dbReference>
<dbReference type="KEGG" id="saco:SAME_02367"/>
<feature type="domain" description="HTH cro/C1-type" evidence="3">
    <location>
        <begin position="7"/>
        <end position="61"/>
    </location>
</feature>
<dbReference type="EMBL" id="LT906454">
    <property type="protein sequence ID" value="SNV47511.1"/>
    <property type="molecule type" value="Genomic_DNA"/>
</dbReference>
<evidence type="ECO:0000313" key="5">
    <source>
        <dbReference type="Proteomes" id="UP000215144"/>
    </source>
</evidence>
<evidence type="ECO:0000259" key="3">
    <source>
        <dbReference type="PROSITE" id="PS50943"/>
    </source>
</evidence>
<proteinExistence type="predicted"/>
<keyword evidence="2" id="KW-1133">Transmembrane helix</keyword>
<name>A0A239XKP4_STRAI</name>
<reference evidence="4 5" key="1">
    <citation type="submission" date="2017-06" db="EMBL/GenBank/DDBJ databases">
        <authorList>
            <consortium name="Pathogen Informatics"/>
        </authorList>
    </citation>
    <scope>NUCLEOTIDE SEQUENCE [LARGE SCALE GENOMIC DNA]</scope>
    <source>
        <strain evidence="4 5">NCTC11291</strain>
    </source>
</reference>
<organism evidence="4 5">
    <name type="scientific">Streptococcus acidominimus</name>
    <dbReference type="NCBI Taxonomy" id="1326"/>
    <lineage>
        <taxon>Bacteria</taxon>
        <taxon>Bacillati</taxon>
        <taxon>Bacillota</taxon>
        <taxon>Bacilli</taxon>
        <taxon>Lactobacillales</taxon>
        <taxon>Streptococcaceae</taxon>
        <taxon>Streptococcus</taxon>
    </lineage>
</organism>
<feature type="transmembrane region" description="Helical" evidence="2">
    <location>
        <begin position="170"/>
        <end position="191"/>
    </location>
</feature>
<keyword evidence="1" id="KW-0238">DNA-binding</keyword>
<protein>
    <submittedName>
        <fullName evidence="4">Transcriptional regulator</fullName>
    </submittedName>
</protein>
<dbReference type="InterPro" id="IPR010982">
    <property type="entry name" value="Lambda_DNA-bd_dom_sf"/>
</dbReference>
<dbReference type="Proteomes" id="UP000215144">
    <property type="component" value="Chromosome 1"/>
</dbReference>
<gene>
    <name evidence="4" type="ORF">SAMEA4504048_02367</name>
</gene>
<dbReference type="PROSITE" id="PS50943">
    <property type="entry name" value="HTH_CROC1"/>
    <property type="match status" value="1"/>
</dbReference>
<dbReference type="OrthoDB" id="9805856at2"/>
<dbReference type="RefSeq" id="WP_095123625.1">
    <property type="nucleotide sequence ID" value="NZ_LT906454.1"/>
</dbReference>
<evidence type="ECO:0000256" key="1">
    <source>
        <dbReference type="ARBA" id="ARBA00023125"/>
    </source>
</evidence>
<keyword evidence="2" id="KW-0812">Transmembrane</keyword>
<dbReference type="Pfam" id="PF01381">
    <property type="entry name" value="HTH_3"/>
    <property type="match status" value="1"/>
</dbReference>
<evidence type="ECO:0000313" key="4">
    <source>
        <dbReference type="EMBL" id="SNV47511.1"/>
    </source>
</evidence>
<dbReference type="PANTHER" id="PTHR46558:SF15">
    <property type="entry name" value="HELIX-TURN-HELIX DOMAIN PROTEIN"/>
    <property type="match status" value="1"/>
</dbReference>
<evidence type="ECO:0000256" key="2">
    <source>
        <dbReference type="SAM" id="Phobius"/>
    </source>
</evidence>
<feature type="transmembrane region" description="Helical" evidence="2">
    <location>
        <begin position="93"/>
        <end position="126"/>
    </location>
</feature>
<dbReference type="Gene3D" id="1.10.260.40">
    <property type="entry name" value="lambda repressor-like DNA-binding domains"/>
    <property type="match status" value="1"/>
</dbReference>
<dbReference type="GO" id="GO:0003677">
    <property type="term" value="F:DNA binding"/>
    <property type="evidence" value="ECO:0007669"/>
    <property type="project" value="UniProtKB-KW"/>
</dbReference>
<dbReference type="InterPro" id="IPR001387">
    <property type="entry name" value="Cro/C1-type_HTH"/>
</dbReference>
<dbReference type="AlphaFoldDB" id="A0A239XKP4"/>
<dbReference type="CDD" id="cd00093">
    <property type="entry name" value="HTH_XRE"/>
    <property type="match status" value="1"/>
</dbReference>
<accession>A0A239XKP4</accession>
<dbReference type="SUPFAM" id="SSF47413">
    <property type="entry name" value="lambda repressor-like DNA-binding domains"/>
    <property type="match status" value="1"/>
</dbReference>
<keyword evidence="2" id="KW-0472">Membrane</keyword>